<organism evidence="2 3">
    <name type="scientific">Rheinheimera pacifica</name>
    <dbReference type="NCBI Taxonomy" id="173990"/>
    <lineage>
        <taxon>Bacteria</taxon>
        <taxon>Pseudomonadati</taxon>
        <taxon>Pseudomonadota</taxon>
        <taxon>Gammaproteobacteria</taxon>
        <taxon>Chromatiales</taxon>
        <taxon>Chromatiaceae</taxon>
        <taxon>Rheinheimera</taxon>
    </lineage>
</organism>
<gene>
    <name evidence="2" type="ORF">SAMN05660691_01499</name>
</gene>
<dbReference type="Proteomes" id="UP000199371">
    <property type="component" value="Unassembled WGS sequence"/>
</dbReference>
<proteinExistence type="predicted"/>
<protein>
    <submittedName>
        <fullName evidence="2">Uncharacterized protein</fullName>
    </submittedName>
</protein>
<evidence type="ECO:0000256" key="1">
    <source>
        <dbReference type="SAM" id="Phobius"/>
    </source>
</evidence>
<keyword evidence="1" id="KW-1133">Transmembrane helix</keyword>
<sequence>MNVFYIVENINEFIIFGAGMASALAVLTCSVFCFPKDES</sequence>
<dbReference type="EMBL" id="FNXF01000004">
    <property type="protein sequence ID" value="SEH79743.1"/>
    <property type="molecule type" value="Genomic_DNA"/>
</dbReference>
<accession>A0A1H6KVF6</accession>
<keyword evidence="1" id="KW-0472">Membrane</keyword>
<name>A0A1H6KVF6_9GAMM</name>
<dbReference type="STRING" id="173990.SAMN05660691_01499"/>
<keyword evidence="1" id="KW-0812">Transmembrane</keyword>
<feature type="transmembrane region" description="Helical" evidence="1">
    <location>
        <begin position="13"/>
        <end position="34"/>
    </location>
</feature>
<keyword evidence="3" id="KW-1185">Reference proteome</keyword>
<evidence type="ECO:0000313" key="2">
    <source>
        <dbReference type="EMBL" id="SEH79743.1"/>
    </source>
</evidence>
<reference evidence="3" key="1">
    <citation type="submission" date="2016-10" db="EMBL/GenBank/DDBJ databases">
        <authorList>
            <person name="Varghese N."/>
            <person name="Submissions S."/>
        </authorList>
    </citation>
    <scope>NUCLEOTIDE SEQUENCE [LARGE SCALE GENOMIC DNA]</scope>
    <source>
        <strain evidence="3">DSM 17616</strain>
    </source>
</reference>
<dbReference type="AlphaFoldDB" id="A0A1H6KVF6"/>
<evidence type="ECO:0000313" key="3">
    <source>
        <dbReference type="Proteomes" id="UP000199371"/>
    </source>
</evidence>